<dbReference type="Pfam" id="PF13616">
    <property type="entry name" value="Rotamase_3"/>
    <property type="match status" value="1"/>
</dbReference>
<evidence type="ECO:0000256" key="3">
    <source>
        <dbReference type="ARBA" id="ARBA00022519"/>
    </source>
</evidence>
<dbReference type="Gene3D" id="3.10.50.40">
    <property type="match status" value="1"/>
</dbReference>
<keyword evidence="11" id="KW-0697">Rotamase</keyword>
<comment type="subcellular location">
    <subcellularLocation>
        <location evidence="1">Cell inner membrane</location>
        <topology evidence="1">Single-pass type II membrane protein</topology>
        <orientation evidence="1">Periplasmic side</orientation>
    </subcellularLocation>
</comment>
<comment type="similarity">
    <text evidence="8">Belongs to the PpiD chaperone family.</text>
</comment>
<evidence type="ECO:0000256" key="9">
    <source>
        <dbReference type="ARBA" id="ARBA00040743"/>
    </source>
</evidence>
<dbReference type="InterPro" id="IPR027304">
    <property type="entry name" value="Trigger_fact/SurA_dom_sf"/>
</dbReference>
<dbReference type="SUPFAM" id="SSF54534">
    <property type="entry name" value="FKBP-like"/>
    <property type="match status" value="1"/>
</dbReference>
<dbReference type="PANTHER" id="PTHR47529">
    <property type="entry name" value="PEPTIDYL-PROLYL CIS-TRANS ISOMERASE D"/>
    <property type="match status" value="1"/>
</dbReference>
<evidence type="ECO:0000256" key="5">
    <source>
        <dbReference type="ARBA" id="ARBA00022989"/>
    </source>
</evidence>
<gene>
    <name evidence="14" type="ORF">KY46_00975</name>
</gene>
<keyword evidence="5 12" id="KW-1133">Transmembrane helix</keyword>
<keyword evidence="7" id="KW-0143">Chaperone</keyword>
<keyword evidence="15" id="KW-1185">Reference proteome</keyword>
<dbReference type="OrthoDB" id="9812372at2"/>
<keyword evidence="11 14" id="KW-0413">Isomerase</keyword>
<dbReference type="STRING" id="265726.KY46_00975"/>
<dbReference type="Pfam" id="PF13624">
    <property type="entry name" value="SurA_N_3"/>
    <property type="match status" value="1"/>
</dbReference>
<evidence type="ECO:0000256" key="8">
    <source>
        <dbReference type="ARBA" id="ARBA00038408"/>
    </source>
</evidence>
<evidence type="ECO:0000259" key="13">
    <source>
        <dbReference type="PROSITE" id="PS50198"/>
    </source>
</evidence>
<accession>A0A0F5VH92</accession>
<evidence type="ECO:0000256" key="6">
    <source>
        <dbReference type="ARBA" id="ARBA00023136"/>
    </source>
</evidence>
<proteinExistence type="inferred from homology"/>
<keyword evidence="3" id="KW-0997">Cell inner membrane</keyword>
<feature type="domain" description="PpiC" evidence="13">
    <location>
        <begin position="268"/>
        <end position="364"/>
    </location>
</feature>
<dbReference type="GO" id="GO:0003755">
    <property type="term" value="F:peptidyl-prolyl cis-trans isomerase activity"/>
    <property type="evidence" value="ECO:0007669"/>
    <property type="project" value="UniProtKB-KW"/>
</dbReference>
<organism evidence="14 15">
    <name type="scientific">Photobacterium halotolerans</name>
    <dbReference type="NCBI Taxonomy" id="265726"/>
    <lineage>
        <taxon>Bacteria</taxon>
        <taxon>Pseudomonadati</taxon>
        <taxon>Pseudomonadota</taxon>
        <taxon>Gammaproteobacteria</taxon>
        <taxon>Vibrionales</taxon>
        <taxon>Vibrionaceae</taxon>
        <taxon>Photobacterium</taxon>
    </lineage>
</organism>
<feature type="transmembrane region" description="Helical" evidence="12">
    <location>
        <begin position="12"/>
        <end position="35"/>
    </location>
</feature>
<dbReference type="Gene3D" id="1.10.4030.10">
    <property type="entry name" value="Porin chaperone SurA, peptide-binding domain"/>
    <property type="match status" value="1"/>
</dbReference>
<dbReference type="InterPro" id="IPR000297">
    <property type="entry name" value="PPIase_PpiC"/>
</dbReference>
<dbReference type="AlphaFoldDB" id="A0A0F5VH92"/>
<protein>
    <recommendedName>
        <fullName evidence="9">Periplasmic chaperone PpiD</fullName>
    </recommendedName>
    <alternativeName>
        <fullName evidence="10">Periplasmic folding chaperone</fullName>
    </alternativeName>
</protein>
<sequence length="630" mass="70084">MMERMREGVSSIWVKIILSLIIFSFVFAGVGSYLANSNQPVAAKIDGEEISQNQFEQAYQNERNRMQSQLGEYFSTLMGDPGYVQQFRRSVLDRLVNDALIEQRANELGLRISDEQVKQAIRSMPEFQRDGKFDNEVYASLLRRSRFTPEQFAEYMRTDMLRQQLLSAIQGSDFALSHELVQLQQLEQQQREVRSLTLNLDTFKETVEISESDSKDYYEQHPEAFTRPEQVKVAYIELSGDTLKETMDVSDDELNAYYQDNLAKFSTPEQRHVRHILIQGDDAEAQSKADAILAELNQGADFSELAKAKSDDTFSAKQGGELDWFERGVMDPAFEEAAFALENQGDLSGVVKSSFGYHIIQLEAVKAPTAKPLTEVRSELLADLREQKAAEAFYQQQTKLAESAFEMPDSLDDAAKAVNAKVQKTDFFALNNAQGLLASPAVVQALSSAEVRDDGLNSEVIELGAEHVIVVRVDESRPEQLLPFEEVADQVHEIVAAQRGEEAAEKQADEILAALRDGDSAILDQLDLSFSEPQTISRRGSDPVIAQQAFAMAKPVEGQSVYGVTRDQQGNVVVIALDKVIEPEVESGSVNGQLAEQVAQMNAQQDVVALLDVLRADAEVTYPVLDASAN</sequence>
<dbReference type="Proteomes" id="UP000033633">
    <property type="component" value="Unassembled WGS sequence"/>
</dbReference>
<dbReference type="GO" id="GO:0005886">
    <property type="term" value="C:plasma membrane"/>
    <property type="evidence" value="ECO:0007669"/>
    <property type="project" value="UniProtKB-SubCell"/>
</dbReference>
<evidence type="ECO:0000256" key="7">
    <source>
        <dbReference type="ARBA" id="ARBA00023186"/>
    </source>
</evidence>
<evidence type="ECO:0000313" key="15">
    <source>
        <dbReference type="Proteomes" id="UP000033633"/>
    </source>
</evidence>
<evidence type="ECO:0000313" key="14">
    <source>
        <dbReference type="EMBL" id="KKD01433.1"/>
    </source>
</evidence>
<dbReference type="InterPro" id="IPR046357">
    <property type="entry name" value="PPIase_dom_sf"/>
</dbReference>
<keyword evidence="6 12" id="KW-0472">Membrane</keyword>
<dbReference type="SUPFAM" id="SSF109998">
    <property type="entry name" value="Triger factor/SurA peptide-binding domain-like"/>
    <property type="match status" value="1"/>
</dbReference>
<reference evidence="14 15" key="1">
    <citation type="submission" date="2014-12" db="EMBL/GenBank/DDBJ databases">
        <title>Mercury Reductase activity and rhizosphere competence traits in the genome of root associated Photobacterium halotolerans MELD1.</title>
        <authorList>
            <person name="Mathew D.C."/>
            <person name="Huang C.-C."/>
        </authorList>
    </citation>
    <scope>NUCLEOTIDE SEQUENCE [LARGE SCALE GENOMIC DNA]</scope>
    <source>
        <strain evidence="14 15">MELD1</strain>
    </source>
</reference>
<dbReference type="NCBIfam" id="NF008054">
    <property type="entry name" value="PRK10788.1"/>
    <property type="match status" value="1"/>
</dbReference>
<evidence type="ECO:0000256" key="4">
    <source>
        <dbReference type="ARBA" id="ARBA00022692"/>
    </source>
</evidence>
<name>A0A0F5VH92_9GAMM</name>
<dbReference type="EMBL" id="JWYV01000001">
    <property type="protein sequence ID" value="KKD01433.1"/>
    <property type="molecule type" value="Genomic_DNA"/>
</dbReference>
<dbReference type="RefSeq" id="WP_046218762.1">
    <property type="nucleotide sequence ID" value="NZ_JWYV01000001.1"/>
</dbReference>
<dbReference type="PANTHER" id="PTHR47529:SF1">
    <property type="entry name" value="PERIPLASMIC CHAPERONE PPID"/>
    <property type="match status" value="1"/>
</dbReference>
<dbReference type="InterPro" id="IPR052029">
    <property type="entry name" value="PpiD_chaperone"/>
</dbReference>
<dbReference type="PATRIC" id="fig|265726.11.peg.211"/>
<keyword evidence="4 12" id="KW-0812">Transmembrane</keyword>
<comment type="caution">
    <text evidence="14">The sequence shown here is derived from an EMBL/GenBank/DDBJ whole genome shotgun (WGS) entry which is preliminary data.</text>
</comment>
<evidence type="ECO:0000256" key="10">
    <source>
        <dbReference type="ARBA" id="ARBA00042775"/>
    </source>
</evidence>
<dbReference type="PROSITE" id="PS50198">
    <property type="entry name" value="PPIC_PPIASE_2"/>
    <property type="match status" value="1"/>
</dbReference>
<evidence type="ECO:0000256" key="1">
    <source>
        <dbReference type="ARBA" id="ARBA00004382"/>
    </source>
</evidence>
<evidence type="ECO:0000256" key="11">
    <source>
        <dbReference type="PROSITE-ProRule" id="PRU00278"/>
    </source>
</evidence>
<evidence type="ECO:0000256" key="2">
    <source>
        <dbReference type="ARBA" id="ARBA00022475"/>
    </source>
</evidence>
<keyword evidence="2" id="KW-1003">Cell membrane</keyword>
<evidence type="ECO:0000256" key="12">
    <source>
        <dbReference type="SAM" id="Phobius"/>
    </source>
</evidence>